<protein>
    <recommendedName>
        <fullName evidence="5">NB-ARC domain-containing protein</fullName>
    </recommendedName>
</protein>
<reference evidence="6 7" key="1">
    <citation type="submission" date="2014-04" db="EMBL/GenBank/DDBJ databases">
        <authorList>
            <consortium name="International Citrus Genome Consortium"/>
            <person name="Gmitter F."/>
            <person name="Chen C."/>
            <person name="Farmerie W."/>
            <person name="Harkins T."/>
            <person name="Desany B."/>
            <person name="Mohiuddin M."/>
            <person name="Kodira C."/>
            <person name="Borodovsky M."/>
            <person name="Lomsadze A."/>
            <person name="Burns P."/>
            <person name="Jenkins J."/>
            <person name="Prochnik S."/>
            <person name="Shu S."/>
            <person name="Chapman J."/>
            <person name="Pitluck S."/>
            <person name="Schmutz J."/>
            <person name="Rokhsar D."/>
        </authorList>
    </citation>
    <scope>NUCLEOTIDE SEQUENCE</scope>
</reference>
<dbReference type="InterPro" id="IPR002182">
    <property type="entry name" value="NB-ARC"/>
</dbReference>
<dbReference type="GO" id="GO:0043531">
    <property type="term" value="F:ADP binding"/>
    <property type="evidence" value="ECO:0007669"/>
    <property type="project" value="InterPro"/>
</dbReference>
<dbReference type="PANTHER" id="PTHR33463">
    <property type="entry name" value="NB-ARC DOMAIN-CONTAINING PROTEIN-RELATED"/>
    <property type="match status" value="1"/>
</dbReference>
<dbReference type="EMBL" id="KK796430">
    <property type="protein sequence ID" value="KDO35976.1"/>
    <property type="molecule type" value="Genomic_DNA"/>
</dbReference>
<dbReference type="Gene3D" id="1.10.8.430">
    <property type="entry name" value="Helical domain of apoptotic protease-activating factors"/>
    <property type="match status" value="1"/>
</dbReference>
<organism evidence="6 7">
    <name type="scientific">Citrus sinensis</name>
    <name type="common">Sweet orange</name>
    <name type="synonym">Citrus aurantium var. sinensis</name>
    <dbReference type="NCBI Taxonomy" id="2711"/>
    <lineage>
        <taxon>Eukaryota</taxon>
        <taxon>Viridiplantae</taxon>
        <taxon>Streptophyta</taxon>
        <taxon>Embryophyta</taxon>
        <taxon>Tracheophyta</taxon>
        <taxon>Spermatophyta</taxon>
        <taxon>Magnoliopsida</taxon>
        <taxon>eudicotyledons</taxon>
        <taxon>Gunneridae</taxon>
        <taxon>Pentapetalae</taxon>
        <taxon>rosids</taxon>
        <taxon>malvids</taxon>
        <taxon>Sapindales</taxon>
        <taxon>Rutaceae</taxon>
        <taxon>Aurantioideae</taxon>
        <taxon>Citrus</taxon>
    </lineage>
</organism>
<dbReference type="Proteomes" id="UP000027120">
    <property type="component" value="Unassembled WGS sequence"/>
</dbReference>
<evidence type="ECO:0000256" key="2">
    <source>
        <dbReference type="ARBA" id="ARBA00022821"/>
    </source>
</evidence>
<proteinExistence type="predicted"/>
<keyword evidence="7" id="KW-1185">Reference proteome</keyword>
<evidence type="ECO:0000313" key="7">
    <source>
        <dbReference type="Proteomes" id="UP000027120"/>
    </source>
</evidence>
<dbReference type="Gene3D" id="3.40.50.300">
    <property type="entry name" value="P-loop containing nucleotide triphosphate hydrolases"/>
    <property type="match status" value="1"/>
</dbReference>
<dbReference type="Pfam" id="PF00931">
    <property type="entry name" value="NB-ARC"/>
    <property type="match status" value="1"/>
</dbReference>
<evidence type="ECO:0000256" key="3">
    <source>
        <dbReference type="ARBA" id="ARBA00022840"/>
    </source>
</evidence>
<evidence type="ECO:0000313" key="6">
    <source>
        <dbReference type="EMBL" id="KDO35976.1"/>
    </source>
</evidence>
<gene>
    <name evidence="6" type="ORF">CISIN_1g038454mg</name>
</gene>
<keyword evidence="2" id="KW-0611">Plant defense</keyword>
<dbReference type="InterPro" id="IPR050905">
    <property type="entry name" value="Plant_NBS-LRR"/>
</dbReference>
<name>A0A067DBG8_CITSI</name>
<dbReference type="AlphaFoldDB" id="A0A067DBG8"/>
<dbReference type="GO" id="GO:0005524">
    <property type="term" value="F:ATP binding"/>
    <property type="evidence" value="ECO:0007669"/>
    <property type="project" value="UniProtKB-KW"/>
</dbReference>
<evidence type="ECO:0000256" key="4">
    <source>
        <dbReference type="SAM" id="Coils"/>
    </source>
</evidence>
<feature type="non-terminal residue" evidence="6">
    <location>
        <position position="359"/>
    </location>
</feature>
<accession>A0A067DBG8</accession>
<sequence length="359" mass="40813">MKNLERVLQEFNSQKEDIEATLKAEGDRGKKPRTEVKNWLQNVQRINSKAQSIEQEVKKRKYFLCARLGKDVDAKIQEMKDCHQKGCSFISLVIDAPPSSGLILPTTTLVGENTKKIVKKVWEDLMGDKVTKIGVWGMGGFGKTAIMRHINNRPQEETNEFSDVIWVTVSQPLDLVKLQAEIAMALKLSLTEDEDKVSRARRLLGKLKAKKKFVLILDDIDNHTFCWGLRSMGCEEVRVPPLSKEEALNLFLDKVGRNILHVPTLNEEIINSVVEECAGLQLAIFTVVGCMRGVDEIHEWRNALNELRGLVRSFSGINADVLGRLEFSYLRLKDKKVQHCFLYCALYPEDFAISKDELI</sequence>
<keyword evidence="3" id="KW-0067">ATP-binding</keyword>
<dbReference type="InterPro" id="IPR027417">
    <property type="entry name" value="P-loop_NTPase"/>
</dbReference>
<dbReference type="SUPFAM" id="SSF52540">
    <property type="entry name" value="P-loop containing nucleoside triphosphate hydrolases"/>
    <property type="match status" value="1"/>
</dbReference>
<dbReference type="PANTHER" id="PTHR33463:SF213">
    <property type="match status" value="1"/>
</dbReference>
<evidence type="ECO:0000259" key="5">
    <source>
        <dbReference type="Pfam" id="PF00931"/>
    </source>
</evidence>
<feature type="domain" description="NB-ARC" evidence="5">
    <location>
        <begin position="115"/>
        <end position="223"/>
    </location>
</feature>
<feature type="coiled-coil region" evidence="4">
    <location>
        <begin position="1"/>
        <end position="56"/>
    </location>
</feature>
<keyword evidence="1" id="KW-0547">Nucleotide-binding</keyword>
<dbReference type="PRINTS" id="PR00364">
    <property type="entry name" value="DISEASERSIST"/>
</dbReference>
<evidence type="ECO:0000256" key="1">
    <source>
        <dbReference type="ARBA" id="ARBA00022741"/>
    </source>
</evidence>
<dbReference type="InterPro" id="IPR042197">
    <property type="entry name" value="Apaf_helical"/>
</dbReference>
<keyword evidence="4" id="KW-0175">Coiled coil</keyword>
<dbReference type="GO" id="GO:0006952">
    <property type="term" value="P:defense response"/>
    <property type="evidence" value="ECO:0007669"/>
    <property type="project" value="UniProtKB-KW"/>
</dbReference>
<dbReference type="SMR" id="A0A067DBG8"/>